<evidence type="ECO:0000256" key="1">
    <source>
        <dbReference type="SAM" id="Phobius"/>
    </source>
</evidence>
<accession>A0AAV3V180</accession>
<proteinExistence type="predicted"/>
<evidence type="ECO:0000313" key="2">
    <source>
        <dbReference type="EMBL" id="GAC10838.1"/>
    </source>
</evidence>
<keyword evidence="1" id="KW-0472">Membrane</keyword>
<dbReference type="AlphaFoldDB" id="A0AAV3V180"/>
<sequence>MGDEYSYGGHYYVAMDVIIILLWVSLLYLSVLGFALTFV</sequence>
<reference evidence="2 3" key="1">
    <citation type="journal article" date="2017" name="Antonie Van Leeuwenhoek">
        <title>Rhizobium rhizosphaerae sp. nov., a novel species isolated from rice rhizosphere.</title>
        <authorList>
            <person name="Zhao J.J."/>
            <person name="Zhang J."/>
            <person name="Zhang R.J."/>
            <person name="Zhang C.W."/>
            <person name="Yin H.Q."/>
            <person name="Zhang X.X."/>
        </authorList>
    </citation>
    <scope>NUCLEOTIDE SEQUENCE [LARGE SCALE GENOMIC DNA]</scope>
    <source>
        <strain evidence="2 3">S18K6</strain>
    </source>
</reference>
<evidence type="ECO:0000313" key="3">
    <source>
        <dbReference type="Proteomes" id="UP000006320"/>
    </source>
</evidence>
<feature type="transmembrane region" description="Helical" evidence="1">
    <location>
        <begin position="12"/>
        <end position="38"/>
    </location>
</feature>
<gene>
    <name evidence="2" type="ORF">GCHA_2895</name>
</gene>
<comment type="caution">
    <text evidence="2">The sequence shown here is derived from an EMBL/GenBank/DDBJ whole genome shotgun (WGS) entry which is preliminary data.</text>
</comment>
<organism evidence="2 3">
    <name type="scientific">Paraglaciecola chathamensis S18K6</name>
    <dbReference type="NCBI Taxonomy" id="1127672"/>
    <lineage>
        <taxon>Bacteria</taxon>
        <taxon>Pseudomonadati</taxon>
        <taxon>Pseudomonadota</taxon>
        <taxon>Gammaproteobacteria</taxon>
        <taxon>Alteromonadales</taxon>
        <taxon>Alteromonadaceae</taxon>
        <taxon>Paraglaciecola</taxon>
    </lineage>
</organism>
<dbReference type="EMBL" id="BAEM01000034">
    <property type="protein sequence ID" value="GAC10838.1"/>
    <property type="molecule type" value="Genomic_DNA"/>
</dbReference>
<keyword evidence="1" id="KW-0812">Transmembrane</keyword>
<name>A0AAV3V180_9ALTE</name>
<keyword evidence="1" id="KW-1133">Transmembrane helix</keyword>
<protein>
    <submittedName>
        <fullName evidence="2">Uncharacterized protein</fullName>
    </submittedName>
</protein>
<dbReference type="Proteomes" id="UP000006320">
    <property type="component" value="Unassembled WGS sequence"/>
</dbReference>